<dbReference type="Proteomes" id="UP000216363">
    <property type="component" value="Unassembled WGS sequence"/>
</dbReference>
<evidence type="ECO:0000313" key="1">
    <source>
        <dbReference type="EMBL" id="OYR29570.1"/>
    </source>
</evidence>
<dbReference type="AlphaFoldDB" id="A0A256GRM8"/>
<reference evidence="1 2" key="1">
    <citation type="submission" date="2017-07" db="EMBL/GenBank/DDBJ databases">
        <title>Draft genome of Ochrobactrum lupini type strain LUP21.</title>
        <authorList>
            <person name="Krzyzanowska D.M."/>
            <person name="Jafra S."/>
        </authorList>
    </citation>
    <scope>NUCLEOTIDE SEQUENCE [LARGE SCALE GENOMIC DNA]</scope>
    <source>
        <strain evidence="1 2">LUP21</strain>
    </source>
</reference>
<dbReference type="EMBL" id="NNRN01000046">
    <property type="protein sequence ID" value="OYR29570.1"/>
    <property type="molecule type" value="Genomic_DNA"/>
</dbReference>
<evidence type="ECO:0000313" key="2">
    <source>
        <dbReference type="Proteomes" id="UP000216363"/>
    </source>
</evidence>
<sequence length="38" mass="4307">MLLIDLVHLLRFHMKNRAASIALIGFQGVHGRKQGFFA</sequence>
<gene>
    <name evidence="1" type="ORF">CES86_2133</name>
</gene>
<proteinExistence type="predicted"/>
<accession>A0A256GRM8</accession>
<comment type="caution">
    <text evidence="1">The sequence shown here is derived from an EMBL/GenBank/DDBJ whole genome shotgun (WGS) entry which is preliminary data.</text>
</comment>
<protein>
    <submittedName>
        <fullName evidence="1">Uncharacterized protein</fullName>
    </submittedName>
</protein>
<name>A0A256GRM8_9HYPH</name>
<organism evidence="1 2">
    <name type="scientific">Brucella lupini</name>
    <dbReference type="NCBI Taxonomy" id="255457"/>
    <lineage>
        <taxon>Bacteria</taxon>
        <taxon>Pseudomonadati</taxon>
        <taxon>Pseudomonadota</taxon>
        <taxon>Alphaproteobacteria</taxon>
        <taxon>Hyphomicrobiales</taxon>
        <taxon>Brucellaceae</taxon>
        <taxon>Brucella/Ochrobactrum group</taxon>
        <taxon>Brucella</taxon>
    </lineage>
</organism>